<dbReference type="OrthoDB" id="3261230at2"/>
<evidence type="ECO:0000256" key="1">
    <source>
        <dbReference type="SAM" id="SignalP"/>
    </source>
</evidence>
<organism evidence="2 3">
    <name type="scientific">Serinibacter arcticus</name>
    <dbReference type="NCBI Taxonomy" id="1655435"/>
    <lineage>
        <taxon>Bacteria</taxon>
        <taxon>Bacillati</taxon>
        <taxon>Actinomycetota</taxon>
        <taxon>Actinomycetes</taxon>
        <taxon>Micrococcales</taxon>
        <taxon>Beutenbergiaceae</taxon>
        <taxon>Serinibacter</taxon>
    </lineage>
</organism>
<dbReference type="Proteomes" id="UP000245166">
    <property type="component" value="Unassembled WGS sequence"/>
</dbReference>
<name>A0A2U1ZUQ2_9MICO</name>
<reference evidence="2 3" key="1">
    <citation type="submission" date="2018-03" db="EMBL/GenBank/DDBJ databases">
        <title>Genome assembly of novel Miniimonas species PCH200.</title>
        <authorList>
            <person name="Thakur V."/>
            <person name="Kumar V."/>
            <person name="Singh D."/>
        </authorList>
    </citation>
    <scope>NUCLEOTIDE SEQUENCE [LARGE SCALE GENOMIC DNA]</scope>
    <source>
        <strain evidence="2 3">PCH200</strain>
    </source>
</reference>
<sequence>MPTLTGVIGLVVGAVATAAVFAGSAAADERAEEQAAAAAAEARTAILGDALDSCDVRDTDGFALGDGGTTLTIDNQGEDEYTGADFVDISCVFGELSMPSSVGGHVGQTTSVDGRQTASWDDLEFQWSYHPDRGMDGVITVAESE</sequence>
<evidence type="ECO:0000313" key="2">
    <source>
        <dbReference type="EMBL" id="PWD50683.1"/>
    </source>
</evidence>
<dbReference type="RefSeq" id="WP_109229064.1">
    <property type="nucleotide sequence ID" value="NZ_PYHR01000002.1"/>
</dbReference>
<keyword evidence="1" id="KW-0732">Signal</keyword>
<feature type="chain" id="PRO_5015414160" description="Secreted protein" evidence="1">
    <location>
        <begin position="28"/>
        <end position="145"/>
    </location>
</feature>
<gene>
    <name evidence="2" type="ORF">C8046_08470</name>
</gene>
<comment type="caution">
    <text evidence="2">The sequence shown here is derived from an EMBL/GenBank/DDBJ whole genome shotgun (WGS) entry which is preliminary data.</text>
</comment>
<accession>A0A2U1ZUQ2</accession>
<protein>
    <recommendedName>
        <fullName evidence="4">Secreted protein</fullName>
    </recommendedName>
</protein>
<dbReference type="EMBL" id="PYHR01000002">
    <property type="protein sequence ID" value="PWD50683.1"/>
    <property type="molecule type" value="Genomic_DNA"/>
</dbReference>
<keyword evidence="3" id="KW-1185">Reference proteome</keyword>
<dbReference type="AlphaFoldDB" id="A0A2U1ZUQ2"/>
<evidence type="ECO:0000313" key="3">
    <source>
        <dbReference type="Proteomes" id="UP000245166"/>
    </source>
</evidence>
<evidence type="ECO:0008006" key="4">
    <source>
        <dbReference type="Google" id="ProtNLM"/>
    </source>
</evidence>
<feature type="signal peptide" evidence="1">
    <location>
        <begin position="1"/>
        <end position="27"/>
    </location>
</feature>
<proteinExistence type="predicted"/>